<dbReference type="EMBL" id="JAAKZV010000027">
    <property type="protein sequence ID" value="NGN64110.1"/>
    <property type="molecule type" value="Genomic_DNA"/>
</dbReference>
<evidence type="ECO:0000313" key="2">
    <source>
        <dbReference type="EMBL" id="NGN64110.1"/>
    </source>
</evidence>
<name>A0A6G4TX64_9ACTN</name>
<proteinExistence type="predicted"/>
<dbReference type="AlphaFoldDB" id="A0A6G4TX64"/>
<evidence type="ECO:0000256" key="1">
    <source>
        <dbReference type="SAM" id="MobiDB-lite"/>
    </source>
</evidence>
<feature type="region of interest" description="Disordered" evidence="1">
    <location>
        <begin position="46"/>
        <end position="78"/>
    </location>
</feature>
<dbReference type="RefSeq" id="WP_165234793.1">
    <property type="nucleotide sequence ID" value="NZ_JAAKZV010000027.1"/>
</dbReference>
<dbReference type="Proteomes" id="UP000481583">
    <property type="component" value="Unassembled WGS sequence"/>
</dbReference>
<organism evidence="2 3">
    <name type="scientific">Streptomyces coryli</name>
    <dbReference type="NCBI Taxonomy" id="1128680"/>
    <lineage>
        <taxon>Bacteria</taxon>
        <taxon>Bacillati</taxon>
        <taxon>Actinomycetota</taxon>
        <taxon>Actinomycetes</taxon>
        <taxon>Kitasatosporales</taxon>
        <taxon>Streptomycetaceae</taxon>
        <taxon>Streptomyces</taxon>
    </lineage>
</organism>
<keyword evidence="3" id="KW-1185">Reference proteome</keyword>
<comment type="caution">
    <text evidence="2">The sequence shown here is derived from an EMBL/GenBank/DDBJ whole genome shotgun (WGS) entry which is preliminary data.</text>
</comment>
<evidence type="ECO:0000313" key="3">
    <source>
        <dbReference type="Proteomes" id="UP000481583"/>
    </source>
</evidence>
<sequence length="78" mass="8701">MPKPPQVKYVITEPAVPGWWRLHRHQVYGITCLLLGMWLCHECTGTAADPGHHPTPGPAHSTTRDPSIQPLPDKESTR</sequence>
<protein>
    <submittedName>
        <fullName evidence="2">Uncharacterized protein</fullName>
    </submittedName>
</protein>
<reference evidence="2 3" key="1">
    <citation type="submission" date="2020-02" db="EMBL/GenBank/DDBJ databases">
        <title>Whole-genome analyses of novel actinobacteria.</title>
        <authorList>
            <person name="Sahin N."/>
        </authorList>
    </citation>
    <scope>NUCLEOTIDE SEQUENCE [LARGE SCALE GENOMIC DNA]</scope>
    <source>
        <strain evidence="2 3">A7024</strain>
    </source>
</reference>
<gene>
    <name evidence="2" type="ORF">G5C51_09360</name>
</gene>
<accession>A0A6G4TX64</accession>